<dbReference type="EMBL" id="SHKX01000010">
    <property type="protein sequence ID" value="RZU47979.1"/>
    <property type="molecule type" value="Genomic_DNA"/>
</dbReference>
<dbReference type="InterPro" id="IPR023393">
    <property type="entry name" value="START-like_dom_sf"/>
</dbReference>
<dbReference type="PANTHER" id="PTHR19308:SF14">
    <property type="entry name" value="START DOMAIN-CONTAINING PROTEIN"/>
    <property type="match status" value="1"/>
</dbReference>
<dbReference type="GO" id="GO:0005737">
    <property type="term" value="C:cytoplasm"/>
    <property type="evidence" value="ECO:0007669"/>
    <property type="project" value="UniProtKB-ARBA"/>
</dbReference>
<reference evidence="2 3" key="1">
    <citation type="submission" date="2019-02" db="EMBL/GenBank/DDBJ databases">
        <title>Genomic Encyclopedia of Type Strains, Phase IV (KMG-IV): sequencing the most valuable type-strain genomes for metagenomic binning, comparative biology and taxonomic classification.</title>
        <authorList>
            <person name="Goeker M."/>
        </authorList>
    </citation>
    <scope>NUCLEOTIDE SEQUENCE [LARGE SCALE GENOMIC DNA]</scope>
    <source>
        <strain evidence="2 3">DSM 105135</strain>
    </source>
</reference>
<proteinExistence type="predicted"/>
<dbReference type="RefSeq" id="WP_165391334.1">
    <property type="nucleotide sequence ID" value="NZ_SHKX01000010.1"/>
</dbReference>
<protein>
    <submittedName>
        <fullName evidence="2">START domain-containing protein</fullName>
    </submittedName>
</protein>
<dbReference type="AlphaFoldDB" id="A0A4Q7ZDK7"/>
<dbReference type="PROSITE" id="PS50848">
    <property type="entry name" value="START"/>
    <property type="match status" value="1"/>
</dbReference>
<evidence type="ECO:0000313" key="3">
    <source>
        <dbReference type="Proteomes" id="UP000292423"/>
    </source>
</evidence>
<feature type="domain" description="START" evidence="1">
    <location>
        <begin position="83"/>
        <end position="240"/>
    </location>
</feature>
<evidence type="ECO:0000313" key="2">
    <source>
        <dbReference type="EMBL" id="RZU47979.1"/>
    </source>
</evidence>
<evidence type="ECO:0000259" key="1">
    <source>
        <dbReference type="PROSITE" id="PS50848"/>
    </source>
</evidence>
<dbReference type="SUPFAM" id="SSF55961">
    <property type="entry name" value="Bet v1-like"/>
    <property type="match status" value="1"/>
</dbReference>
<accession>A0A4Q7ZDK7</accession>
<comment type="caution">
    <text evidence="2">The sequence shown here is derived from an EMBL/GenBank/DDBJ whole genome shotgun (WGS) entry which is preliminary data.</text>
</comment>
<dbReference type="InterPro" id="IPR002913">
    <property type="entry name" value="START_lipid-bd_dom"/>
</dbReference>
<dbReference type="Gene3D" id="3.30.530.20">
    <property type="match status" value="1"/>
</dbReference>
<gene>
    <name evidence="2" type="ORF">EV700_0948</name>
</gene>
<organism evidence="2 3">
    <name type="scientific">Fluviicoccus keumensis</name>
    <dbReference type="NCBI Taxonomy" id="1435465"/>
    <lineage>
        <taxon>Bacteria</taxon>
        <taxon>Pseudomonadati</taxon>
        <taxon>Pseudomonadota</taxon>
        <taxon>Gammaproteobacteria</taxon>
        <taxon>Moraxellales</taxon>
        <taxon>Moraxellaceae</taxon>
        <taxon>Fluviicoccus</taxon>
    </lineage>
</organism>
<dbReference type="Proteomes" id="UP000292423">
    <property type="component" value="Unassembled WGS sequence"/>
</dbReference>
<dbReference type="Pfam" id="PF01852">
    <property type="entry name" value="START"/>
    <property type="match status" value="1"/>
</dbReference>
<dbReference type="InterPro" id="IPR051213">
    <property type="entry name" value="START_lipid_transfer"/>
</dbReference>
<dbReference type="PANTHER" id="PTHR19308">
    <property type="entry name" value="PHOSPHATIDYLCHOLINE TRANSFER PROTEIN"/>
    <property type="match status" value="1"/>
</dbReference>
<sequence>MKALSILRTTTSPALPAAGGAMRMARATRGRLVQGLFCAFIAVAGVVPAHAAEPVAPPAKLALDRQGIRVWTHMAEGNPAVNYRATTVLNSTVAGAAKLILDPDIAPQWAPYVHRIDVISPPDSAGIMVFRMELDLPFPLQDRDVVVRARITRTADGVFTLLGEAVTDARAPVRPDVVRITRYQGGWTIRPAGAGQVEVTTRGYADLGGAVPLSLANLLVPQQLFHMLSNMRDQVGQPAFRKMTASLD</sequence>
<keyword evidence="3" id="KW-1185">Reference proteome</keyword>
<dbReference type="GO" id="GO:0008289">
    <property type="term" value="F:lipid binding"/>
    <property type="evidence" value="ECO:0007669"/>
    <property type="project" value="InterPro"/>
</dbReference>
<name>A0A4Q7ZDK7_9GAMM</name>